<feature type="transmembrane region" description="Helical" evidence="2">
    <location>
        <begin position="169"/>
        <end position="189"/>
    </location>
</feature>
<proteinExistence type="predicted"/>
<feature type="chain" id="PRO_5011669390" evidence="3">
    <location>
        <begin position="22"/>
        <end position="191"/>
    </location>
</feature>
<name>A0A1H9Y3D4_9FIRM</name>
<evidence type="ECO:0000256" key="3">
    <source>
        <dbReference type="SAM" id="SignalP"/>
    </source>
</evidence>
<gene>
    <name evidence="4" type="ORF">SAMN05660297_00009</name>
</gene>
<evidence type="ECO:0000313" key="5">
    <source>
        <dbReference type="Proteomes" id="UP000199568"/>
    </source>
</evidence>
<dbReference type="EMBL" id="FOHU01000001">
    <property type="protein sequence ID" value="SES63341.1"/>
    <property type="molecule type" value="Genomic_DNA"/>
</dbReference>
<evidence type="ECO:0000313" key="4">
    <source>
        <dbReference type="EMBL" id="SES63341.1"/>
    </source>
</evidence>
<accession>A0A1H9Y3D4</accession>
<reference evidence="4 5" key="1">
    <citation type="submission" date="2016-10" db="EMBL/GenBank/DDBJ databases">
        <authorList>
            <person name="de Groot N.N."/>
        </authorList>
    </citation>
    <scope>NUCLEOTIDE SEQUENCE [LARGE SCALE GENOMIC DNA]</scope>
    <source>
        <strain evidence="4 5">DSM 18979</strain>
    </source>
</reference>
<protein>
    <submittedName>
        <fullName evidence="4">Uncharacterized protein</fullName>
    </submittedName>
</protein>
<dbReference type="Proteomes" id="UP000199568">
    <property type="component" value="Unassembled WGS sequence"/>
</dbReference>
<feature type="region of interest" description="Disordered" evidence="1">
    <location>
        <begin position="125"/>
        <end position="145"/>
    </location>
</feature>
<keyword evidence="2" id="KW-0812">Transmembrane</keyword>
<keyword evidence="5" id="KW-1185">Reference proteome</keyword>
<keyword evidence="2" id="KW-0472">Membrane</keyword>
<organism evidence="4 5">
    <name type="scientific">Natronincola peptidivorans</name>
    <dbReference type="NCBI Taxonomy" id="426128"/>
    <lineage>
        <taxon>Bacteria</taxon>
        <taxon>Bacillati</taxon>
        <taxon>Bacillota</taxon>
        <taxon>Clostridia</taxon>
        <taxon>Peptostreptococcales</taxon>
        <taxon>Natronincolaceae</taxon>
        <taxon>Natronincola</taxon>
    </lineage>
</organism>
<evidence type="ECO:0000256" key="1">
    <source>
        <dbReference type="SAM" id="MobiDB-lite"/>
    </source>
</evidence>
<feature type="signal peptide" evidence="3">
    <location>
        <begin position="1"/>
        <end position="21"/>
    </location>
</feature>
<evidence type="ECO:0000256" key="2">
    <source>
        <dbReference type="SAM" id="Phobius"/>
    </source>
</evidence>
<keyword evidence="3" id="KW-0732">Signal</keyword>
<dbReference type="RefSeq" id="WP_090437652.1">
    <property type="nucleotide sequence ID" value="NZ_FOHU01000001.1"/>
</dbReference>
<dbReference type="AlphaFoldDB" id="A0A1H9Y3D4"/>
<sequence length="191" mass="21171">MIKKIMLITLVLMLMTGQAFAALKVLPEEIAAELQGIAKETIAVEFSVDVDDVKVQEAWVQELFNLEIDLYHVNAMVGTDNKAIVIIKVDTKEILTQEQYTELMEEDRTIAPDEPVFRTMALDADETVSSEDETPQDTPAVDLKDTAREVQTISAESAPSNDEESSTNWFIPTLAILSIGGIGLILKFIKK</sequence>
<keyword evidence="2" id="KW-1133">Transmembrane helix</keyword>
<feature type="compositionally biased region" description="Acidic residues" evidence="1">
    <location>
        <begin position="125"/>
        <end position="135"/>
    </location>
</feature>